<keyword evidence="5 9" id="KW-0653">Protein transport</keyword>
<dbReference type="InterPro" id="IPR005791">
    <property type="entry name" value="SecD"/>
</dbReference>
<dbReference type="GO" id="GO:0006605">
    <property type="term" value="P:protein targeting"/>
    <property type="evidence" value="ECO:0007669"/>
    <property type="project" value="UniProtKB-UniRule"/>
</dbReference>
<dbReference type="Gene3D" id="3.30.1360.200">
    <property type="match status" value="1"/>
</dbReference>
<dbReference type="Proteomes" id="UP000464374">
    <property type="component" value="Chromosome"/>
</dbReference>
<evidence type="ECO:0000313" key="14">
    <source>
        <dbReference type="Proteomes" id="UP000464374"/>
    </source>
</evidence>
<keyword evidence="4 9" id="KW-0812">Transmembrane</keyword>
<evidence type="ECO:0000256" key="2">
    <source>
        <dbReference type="ARBA" id="ARBA00022448"/>
    </source>
</evidence>
<dbReference type="FunFam" id="1.20.1640.10:FF:000004">
    <property type="entry name" value="Protein translocase subunit SecD"/>
    <property type="match status" value="1"/>
</dbReference>
<dbReference type="KEGG" id="trz:GWP43_02180"/>
<dbReference type="GO" id="GO:0005886">
    <property type="term" value="C:plasma membrane"/>
    <property type="evidence" value="ECO:0007669"/>
    <property type="project" value="UniProtKB-SubCell"/>
</dbReference>
<dbReference type="Pfam" id="PF21760">
    <property type="entry name" value="SecD_1st"/>
    <property type="match status" value="1"/>
</dbReference>
<dbReference type="Gene3D" id="3.30.70.3220">
    <property type="match status" value="1"/>
</dbReference>
<keyword evidence="6 9" id="KW-1133">Transmembrane helix</keyword>
<feature type="transmembrane region" description="Helical" evidence="9">
    <location>
        <begin position="509"/>
        <end position="531"/>
    </location>
</feature>
<organism evidence="13 14">
    <name type="scientific">Treponema vincentii</name>
    <dbReference type="NCBI Taxonomy" id="69710"/>
    <lineage>
        <taxon>Bacteria</taxon>
        <taxon>Pseudomonadati</taxon>
        <taxon>Spirochaetota</taxon>
        <taxon>Spirochaetia</taxon>
        <taxon>Spirochaetales</taxon>
        <taxon>Treponemataceae</taxon>
        <taxon>Treponema</taxon>
    </lineage>
</organism>
<evidence type="ECO:0000256" key="8">
    <source>
        <dbReference type="ARBA" id="ARBA00023136"/>
    </source>
</evidence>
<name>A0A6P1XYG9_9SPIR</name>
<feature type="transmembrane region" description="Helical" evidence="9">
    <location>
        <begin position="414"/>
        <end position="433"/>
    </location>
</feature>
<evidence type="ECO:0000256" key="7">
    <source>
        <dbReference type="ARBA" id="ARBA00023010"/>
    </source>
</evidence>
<keyword evidence="7 9" id="KW-0811">Translocation</keyword>
<dbReference type="InterPro" id="IPR048634">
    <property type="entry name" value="SecD_SecF_C"/>
</dbReference>
<dbReference type="Pfam" id="PF02355">
    <property type="entry name" value="SecD_SecF_C"/>
    <property type="match status" value="1"/>
</dbReference>
<evidence type="ECO:0000259" key="11">
    <source>
        <dbReference type="Pfam" id="PF21760"/>
    </source>
</evidence>
<keyword evidence="8 9" id="KW-0472">Membrane</keyword>
<comment type="subcellular location">
    <subcellularLocation>
        <location evidence="1 9">Cell membrane</location>
        <topology evidence="1 9">Multi-pass membrane protein</topology>
    </subcellularLocation>
</comment>
<comment type="caution">
    <text evidence="9">Lacks conserved residue(s) required for the propagation of feature annotation.</text>
</comment>
<dbReference type="InterPro" id="IPR054384">
    <property type="entry name" value="SecDF_P1_head"/>
</dbReference>
<dbReference type="InterPro" id="IPR055344">
    <property type="entry name" value="SecD_SecF_C_bact"/>
</dbReference>
<dbReference type="GO" id="GO:0065002">
    <property type="term" value="P:intracellular protein transmembrane transport"/>
    <property type="evidence" value="ECO:0007669"/>
    <property type="project" value="UniProtKB-UniRule"/>
</dbReference>
<protein>
    <recommendedName>
        <fullName evidence="9">Protein translocase subunit SecD</fullName>
    </recommendedName>
</protein>
<gene>
    <name evidence="9 13" type="primary">secD</name>
    <name evidence="13" type="ORF">GWP43_02180</name>
</gene>
<feature type="domain" description="SecDF P1 head subdomain" evidence="12">
    <location>
        <begin position="288"/>
        <end position="390"/>
    </location>
</feature>
<comment type="function">
    <text evidence="9">Part of the Sec protein translocase complex. Interacts with the SecYEG preprotein conducting channel. SecDF uses the proton motive force (PMF) to complete protein translocation after the ATP-dependent function of SecA.</text>
</comment>
<feature type="domain" description="Protein export membrane protein SecD/SecF C-terminal" evidence="10">
    <location>
        <begin position="395"/>
        <end position="560"/>
    </location>
</feature>
<dbReference type="Pfam" id="PF22599">
    <property type="entry name" value="SecDF_P1_head"/>
    <property type="match status" value="1"/>
</dbReference>
<evidence type="ECO:0000259" key="10">
    <source>
        <dbReference type="Pfam" id="PF02355"/>
    </source>
</evidence>
<evidence type="ECO:0000256" key="5">
    <source>
        <dbReference type="ARBA" id="ARBA00022927"/>
    </source>
</evidence>
<dbReference type="NCBIfam" id="TIGR00916">
    <property type="entry name" value="2A0604s01"/>
    <property type="match status" value="1"/>
</dbReference>
<comment type="similarity">
    <text evidence="9">Belongs to the SecD/SecF family. SecD subfamily.</text>
</comment>
<keyword evidence="3 9" id="KW-1003">Cell membrane</keyword>
<evidence type="ECO:0000256" key="3">
    <source>
        <dbReference type="ARBA" id="ARBA00022475"/>
    </source>
</evidence>
<dbReference type="NCBIfam" id="TIGR01129">
    <property type="entry name" value="secD"/>
    <property type="match status" value="1"/>
</dbReference>
<sequence>MKKRTRFVIVLAVLGLCFVFLYPTLKWYFWTDKDDKALALGSREKIKDYVINMTKTDIDALIASAKKGDSEPVSAKYDPLIKAAKKNLKDLGKERPSVWTASALLAAFPGSSEERARSAMSSILEDSYRSKILGIKNAQANAVKLGLDLSGGMSIIIKADLSAVTGDSGDSSTSAKKEAMNLAIDTISSRIDKFGLTEPVIRQQGEDRIYVEIPGAADADKINSIIMGRGLLAFHIVDDDATQAFYSYYNANPTRTFDADYNLIDPSIIPADTKVLGVYSKDVYGLDERQGFLVIKKEAALEGKHLQRVSTTTSQTNEPLVVFELDKEGSEIFATVTTANQGKRLAIVSDDKIKSAPNIKEPITGGTGTISGFSADEAENLKTILRTAWLNVPLELENQQVIGASMGEQAINQGLMALQWGLIAVLAFMLIWYRAAGINACIAQILNLYIVFSVLSAFNLTLTLPSIAGMILTIGMAVDANVVIFERIKEELALHKSREAAIQTGFDHAFWAIMDSNITTFIAALFLSILGTGPIKGFAYSLTIGVVSSVFTALFVSRLIFDFGTETLHQEKLHITWRSLA</sequence>
<dbReference type="GO" id="GO:0043952">
    <property type="term" value="P:protein transport by the Sec complex"/>
    <property type="evidence" value="ECO:0007669"/>
    <property type="project" value="UniProtKB-UniRule"/>
</dbReference>
<keyword evidence="2 9" id="KW-0813">Transport</keyword>
<accession>A0A6P1XYG9</accession>
<evidence type="ECO:0000256" key="9">
    <source>
        <dbReference type="HAMAP-Rule" id="MF_01463"/>
    </source>
</evidence>
<evidence type="ECO:0000313" key="13">
    <source>
        <dbReference type="EMBL" id="QHX42451.1"/>
    </source>
</evidence>
<feature type="transmembrane region" description="Helical" evidence="9">
    <location>
        <begin position="7"/>
        <end position="30"/>
    </location>
</feature>
<feature type="domain" description="Protein translocase subunit SecDF P1" evidence="11">
    <location>
        <begin position="181"/>
        <end position="239"/>
    </location>
</feature>
<evidence type="ECO:0000256" key="6">
    <source>
        <dbReference type="ARBA" id="ARBA00022989"/>
    </source>
</evidence>
<dbReference type="PANTHER" id="PTHR30081:SF1">
    <property type="entry name" value="PROTEIN TRANSLOCASE SUBUNIT SECD"/>
    <property type="match status" value="1"/>
</dbReference>
<dbReference type="Gene3D" id="1.20.1640.10">
    <property type="entry name" value="Multidrug efflux transporter AcrB transmembrane domain"/>
    <property type="match status" value="1"/>
</dbReference>
<proteinExistence type="inferred from homology"/>
<reference evidence="13 14" key="1">
    <citation type="submission" date="2020-01" db="EMBL/GenBank/DDBJ databases">
        <title>Complete genome sequence of a human oral phylogroup 1 Treponema sp. strain ATCC 700766, originally isolated from periodontitis dental plaque.</title>
        <authorList>
            <person name="Chan Y."/>
            <person name="Huo Y.-B."/>
            <person name="Yu X.-L."/>
            <person name="Zeng H."/>
            <person name="Leung W.-K."/>
            <person name="Watt R.M."/>
        </authorList>
    </citation>
    <scope>NUCLEOTIDE SEQUENCE [LARGE SCALE GENOMIC DNA]</scope>
    <source>
        <strain evidence="13 14">OMZ 804</strain>
    </source>
</reference>
<evidence type="ECO:0000256" key="1">
    <source>
        <dbReference type="ARBA" id="ARBA00004651"/>
    </source>
</evidence>
<dbReference type="PANTHER" id="PTHR30081">
    <property type="entry name" value="PROTEIN-EXPORT MEMBRANE PROTEIN SEC"/>
    <property type="match status" value="1"/>
</dbReference>
<feature type="transmembrane region" description="Helical" evidence="9">
    <location>
        <begin position="537"/>
        <end position="561"/>
    </location>
</feature>
<dbReference type="RefSeq" id="WP_162662344.1">
    <property type="nucleotide sequence ID" value="NZ_CP048020.1"/>
</dbReference>
<feature type="transmembrane region" description="Helical" evidence="9">
    <location>
        <begin position="440"/>
        <end position="461"/>
    </location>
</feature>
<dbReference type="AlphaFoldDB" id="A0A6P1XYG9"/>
<dbReference type="InterPro" id="IPR022813">
    <property type="entry name" value="SecD/SecF_arch_bac"/>
</dbReference>
<dbReference type="GO" id="GO:0015450">
    <property type="term" value="F:protein-transporting ATPase activity"/>
    <property type="evidence" value="ECO:0007669"/>
    <property type="project" value="InterPro"/>
</dbReference>
<dbReference type="SUPFAM" id="SSF82866">
    <property type="entry name" value="Multidrug efflux transporter AcrB transmembrane domain"/>
    <property type="match status" value="1"/>
</dbReference>
<dbReference type="InterPro" id="IPR048631">
    <property type="entry name" value="SecD_1st"/>
</dbReference>
<comment type="subunit">
    <text evidence="9">Forms a complex with SecF. Part of the essential Sec protein translocation apparatus which comprises SecA, SecYEG and auxiliary proteins SecDF. Other proteins may also be involved.</text>
</comment>
<evidence type="ECO:0000256" key="4">
    <source>
        <dbReference type="ARBA" id="ARBA00022692"/>
    </source>
</evidence>
<evidence type="ECO:0000259" key="12">
    <source>
        <dbReference type="Pfam" id="PF22599"/>
    </source>
</evidence>
<dbReference type="EMBL" id="CP048020">
    <property type="protein sequence ID" value="QHX42451.1"/>
    <property type="molecule type" value="Genomic_DNA"/>
</dbReference>
<dbReference type="HAMAP" id="MF_01463_B">
    <property type="entry name" value="SecD_B"/>
    <property type="match status" value="1"/>
</dbReference>